<feature type="compositionally biased region" description="Basic residues" evidence="2">
    <location>
        <begin position="131"/>
        <end position="140"/>
    </location>
</feature>
<feature type="compositionally biased region" description="Basic and acidic residues" evidence="2">
    <location>
        <begin position="1"/>
        <end position="60"/>
    </location>
</feature>
<keyword evidence="5" id="KW-1185">Reference proteome</keyword>
<protein>
    <submittedName>
        <fullName evidence="4">(apollo) hypothetical protein</fullName>
    </submittedName>
</protein>
<dbReference type="OrthoDB" id="273141at2759"/>
<feature type="region of interest" description="Disordered" evidence="2">
    <location>
        <begin position="1"/>
        <end position="211"/>
    </location>
</feature>
<organism evidence="4 5">
    <name type="scientific">Parnassius apollo</name>
    <name type="common">Apollo butterfly</name>
    <name type="synonym">Papilio apollo</name>
    <dbReference type="NCBI Taxonomy" id="110799"/>
    <lineage>
        <taxon>Eukaryota</taxon>
        <taxon>Metazoa</taxon>
        <taxon>Ecdysozoa</taxon>
        <taxon>Arthropoda</taxon>
        <taxon>Hexapoda</taxon>
        <taxon>Insecta</taxon>
        <taxon>Pterygota</taxon>
        <taxon>Neoptera</taxon>
        <taxon>Endopterygota</taxon>
        <taxon>Lepidoptera</taxon>
        <taxon>Glossata</taxon>
        <taxon>Ditrysia</taxon>
        <taxon>Papilionoidea</taxon>
        <taxon>Papilionidae</taxon>
        <taxon>Parnassiinae</taxon>
        <taxon>Parnassini</taxon>
        <taxon>Parnassius</taxon>
        <taxon>Parnassius</taxon>
    </lineage>
</organism>
<dbReference type="Pfam" id="PF06047">
    <property type="entry name" value="Nkap_C"/>
    <property type="match status" value="1"/>
</dbReference>
<dbReference type="AlphaFoldDB" id="A0A8S3Y3R6"/>
<name>A0A8S3Y3R6_PARAO</name>
<comment type="similarity">
    <text evidence="1">Belongs to the NKAP family.</text>
</comment>
<evidence type="ECO:0000313" key="5">
    <source>
        <dbReference type="Proteomes" id="UP000691718"/>
    </source>
</evidence>
<feature type="compositionally biased region" description="Basic and acidic residues" evidence="2">
    <location>
        <begin position="187"/>
        <end position="197"/>
    </location>
</feature>
<evidence type="ECO:0000259" key="3">
    <source>
        <dbReference type="Pfam" id="PF06047"/>
    </source>
</evidence>
<dbReference type="InterPro" id="IPR009269">
    <property type="entry name" value="NKAP_C"/>
</dbReference>
<accession>A0A8S3Y3R6</accession>
<feature type="compositionally biased region" description="Basic and acidic residues" evidence="2">
    <location>
        <begin position="82"/>
        <end position="99"/>
    </location>
</feature>
<dbReference type="GO" id="GO:0003682">
    <property type="term" value="F:chromatin binding"/>
    <property type="evidence" value="ECO:0007669"/>
    <property type="project" value="InterPro"/>
</dbReference>
<comment type="caution">
    <text evidence="4">The sequence shown here is derived from an EMBL/GenBank/DDBJ whole genome shotgun (WGS) entry which is preliminary data.</text>
</comment>
<feature type="domain" description="NF-kappa-B-activating protein C-terminal" evidence="3">
    <location>
        <begin position="230"/>
        <end position="329"/>
    </location>
</feature>
<gene>
    <name evidence="4" type="ORF">PAPOLLO_LOCUS25387</name>
</gene>
<evidence type="ECO:0000313" key="4">
    <source>
        <dbReference type="EMBL" id="CAG5052520.1"/>
    </source>
</evidence>
<dbReference type="EMBL" id="CAJQZP010001531">
    <property type="protein sequence ID" value="CAG5052520.1"/>
    <property type="molecule type" value="Genomic_DNA"/>
</dbReference>
<dbReference type="Proteomes" id="UP000691718">
    <property type="component" value="Unassembled WGS sequence"/>
</dbReference>
<dbReference type="PANTHER" id="PTHR13087">
    <property type="entry name" value="NF-KAPPA B ACTIVATING PROTEIN"/>
    <property type="match status" value="1"/>
</dbReference>
<proteinExistence type="inferred from homology"/>
<feature type="compositionally biased region" description="Basic residues" evidence="2">
    <location>
        <begin position="148"/>
        <end position="172"/>
    </location>
</feature>
<sequence>MRKPSSDRHRNRSKDRCTESNITRRKEDSREKETNNTDRERSHTQNHNRERGRSSYRDFHGGFGGLGGGLGSGGPGPKGRYKPQEEEFLDARREERERIGQIGVSSVWGKSPLRPDSDEEPSQPNNSEKKKEKKKSRKSKDKQDTKQKLKKLKKKLKKVKKARKKAKKKKSKSSSSDSSSSSEEEIWVEKGKEHEIETISQSRTASKKDEDLCAETVGPVPRSAGVLGAKDFGRALLPGEGAAMAAFVAEGKRIPRRGEIGLTSEEIASYEAVGYVMSGSRHRRMEAVRIRKENQIYSADEKRALAAFSKEERAKRENAILAQFRDVLQARKQRRDNT</sequence>
<reference evidence="4" key="1">
    <citation type="submission" date="2021-04" db="EMBL/GenBank/DDBJ databases">
        <authorList>
            <person name="Tunstrom K."/>
        </authorList>
    </citation>
    <scope>NUCLEOTIDE SEQUENCE</scope>
</reference>
<evidence type="ECO:0000256" key="2">
    <source>
        <dbReference type="SAM" id="MobiDB-lite"/>
    </source>
</evidence>
<dbReference type="GO" id="GO:0010468">
    <property type="term" value="P:regulation of gene expression"/>
    <property type="evidence" value="ECO:0007669"/>
    <property type="project" value="TreeGrafter"/>
</dbReference>
<dbReference type="InterPro" id="IPR040466">
    <property type="entry name" value="NKAP"/>
</dbReference>
<dbReference type="GO" id="GO:0005634">
    <property type="term" value="C:nucleus"/>
    <property type="evidence" value="ECO:0007669"/>
    <property type="project" value="TreeGrafter"/>
</dbReference>
<dbReference type="PANTHER" id="PTHR13087:SF0">
    <property type="entry name" value="NFKB ACTIVATING PROTEIN LIKE"/>
    <property type="match status" value="1"/>
</dbReference>
<feature type="compositionally biased region" description="Gly residues" evidence="2">
    <location>
        <begin position="61"/>
        <end position="77"/>
    </location>
</feature>
<evidence type="ECO:0000256" key="1">
    <source>
        <dbReference type="ARBA" id="ARBA00009313"/>
    </source>
</evidence>